<evidence type="ECO:0000256" key="4">
    <source>
        <dbReference type="PROSITE-ProRule" id="PRU00182"/>
    </source>
</evidence>
<dbReference type="PANTHER" id="PTHR47683:SF4">
    <property type="entry name" value="PSEUDOURIDINE SYNTHASE"/>
    <property type="match status" value="1"/>
</dbReference>
<sequence>MALERLDKILASQNIGSRKEVGLMIRKGRVTVNGAVATRPELKADAEQDAIAVEGRELAGSRFIYLMMNKPKGVLSASRDTRAETVVDLVPQEWRRRGLFPAGRLDKDTEGLLILTNDGDFAHKMLSPKKKVEKIYDAVLDLPIDSQDILAFSVGVKMKDFETLPAKLSVLPPELADAKLTPLQRQVRVCIHEGKFHQVKRMFMARGKTVLALRRVQIGSLKLDPNLSPGEVRQMAAKEILAVFT</sequence>
<dbReference type="InterPro" id="IPR042092">
    <property type="entry name" value="PsdUridine_s_RsuA/RluB/E/F_cat"/>
</dbReference>
<dbReference type="GO" id="GO:0000455">
    <property type="term" value="P:enzyme-directed rRNA pseudouridine synthesis"/>
    <property type="evidence" value="ECO:0007669"/>
    <property type="project" value="UniProtKB-ARBA"/>
</dbReference>
<dbReference type="InterPro" id="IPR000748">
    <property type="entry name" value="PsdUridine_synth_RsuA/RluB/E/F"/>
</dbReference>
<evidence type="ECO:0000256" key="5">
    <source>
        <dbReference type="RuleBase" id="RU003887"/>
    </source>
</evidence>
<gene>
    <name evidence="7" type="ORF">E7512_13080</name>
</gene>
<keyword evidence="2 4" id="KW-0694">RNA-binding</keyword>
<dbReference type="RefSeq" id="WP_326840887.1">
    <property type="nucleotide sequence ID" value="NZ_SVNY01000007.1"/>
</dbReference>
<organism evidence="7 8">
    <name type="scientific">Faecalispora sporosphaeroides</name>
    <dbReference type="NCBI Taxonomy" id="1549"/>
    <lineage>
        <taxon>Bacteria</taxon>
        <taxon>Bacillati</taxon>
        <taxon>Bacillota</taxon>
        <taxon>Clostridia</taxon>
        <taxon>Eubacteriales</taxon>
        <taxon>Oscillospiraceae</taxon>
        <taxon>Faecalispora</taxon>
    </lineage>
</organism>
<dbReference type="NCBIfam" id="TIGR00093">
    <property type="entry name" value="pseudouridine synthase"/>
    <property type="match status" value="1"/>
</dbReference>
<dbReference type="AlphaFoldDB" id="A0A928KTY7"/>
<comment type="similarity">
    <text evidence="1 5">Belongs to the pseudouridine synthase RsuA family.</text>
</comment>
<evidence type="ECO:0000256" key="2">
    <source>
        <dbReference type="ARBA" id="ARBA00022884"/>
    </source>
</evidence>
<dbReference type="InterPro" id="IPR050343">
    <property type="entry name" value="RsuA_PseudoU_synthase"/>
</dbReference>
<dbReference type="EC" id="5.4.99.-" evidence="5"/>
<dbReference type="GO" id="GO:0003723">
    <property type="term" value="F:RNA binding"/>
    <property type="evidence" value="ECO:0007669"/>
    <property type="project" value="UniProtKB-KW"/>
</dbReference>
<dbReference type="InterPro" id="IPR036986">
    <property type="entry name" value="S4_RNA-bd_sf"/>
</dbReference>
<name>A0A928KTY7_9FIRM</name>
<dbReference type="InterPro" id="IPR006145">
    <property type="entry name" value="PsdUridine_synth_RsuA/RluA"/>
</dbReference>
<dbReference type="PROSITE" id="PS01149">
    <property type="entry name" value="PSI_RSU"/>
    <property type="match status" value="1"/>
</dbReference>
<dbReference type="CDD" id="cd00165">
    <property type="entry name" value="S4"/>
    <property type="match status" value="1"/>
</dbReference>
<protein>
    <recommendedName>
        <fullName evidence="5">Pseudouridine synthase</fullName>
        <ecNumber evidence="5">5.4.99.-</ecNumber>
    </recommendedName>
</protein>
<accession>A0A928KTY7</accession>
<evidence type="ECO:0000259" key="6">
    <source>
        <dbReference type="SMART" id="SM00363"/>
    </source>
</evidence>
<dbReference type="InterPro" id="IPR018496">
    <property type="entry name" value="PsdUridine_synth_RsuA/RluB_CS"/>
</dbReference>
<dbReference type="SUPFAM" id="SSF55174">
    <property type="entry name" value="Alpha-L RNA-binding motif"/>
    <property type="match status" value="1"/>
</dbReference>
<dbReference type="InterPro" id="IPR002942">
    <property type="entry name" value="S4_RNA-bd"/>
</dbReference>
<evidence type="ECO:0000313" key="7">
    <source>
        <dbReference type="EMBL" id="MBE6834485.1"/>
    </source>
</evidence>
<reference evidence="7" key="1">
    <citation type="submission" date="2019-04" db="EMBL/GenBank/DDBJ databases">
        <title>Evolution of Biomass-Degrading Anaerobic Consortia Revealed by Metagenomics.</title>
        <authorList>
            <person name="Peng X."/>
        </authorList>
    </citation>
    <scope>NUCLEOTIDE SEQUENCE</scope>
    <source>
        <strain evidence="7">SIG551</strain>
    </source>
</reference>
<dbReference type="Proteomes" id="UP000754750">
    <property type="component" value="Unassembled WGS sequence"/>
</dbReference>
<dbReference type="Gene3D" id="3.30.70.580">
    <property type="entry name" value="Pseudouridine synthase I, catalytic domain, N-terminal subdomain"/>
    <property type="match status" value="1"/>
</dbReference>
<feature type="domain" description="RNA-binding S4" evidence="6">
    <location>
        <begin position="4"/>
        <end position="63"/>
    </location>
</feature>
<dbReference type="Pfam" id="PF01479">
    <property type="entry name" value="S4"/>
    <property type="match status" value="1"/>
</dbReference>
<dbReference type="Gene3D" id="3.10.290.10">
    <property type="entry name" value="RNA-binding S4 domain"/>
    <property type="match status" value="1"/>
</dbReference>
<dbReference type="SUPFAM" id="SSF55120">
    <property type="entry name" value="Pseudouridine synthase"/>
    <property type="match status" value="1"/>
</dbReference>
<dbReference type="PROSITE" id="PS50889">
    <property type="entry name" value="S4"/>
    <property type="match status" value="1"/>
</dbReference>
<dbReference type="PANTHER" id="PTHR47683">
    <property type="entry name" value="PSEUDOURIDINE SYNTHASE FAMILY PROTEIN-RELATED"/>
    <property type="match status" value="1"/>
</dbReference>
<dbReference type="SMART" id="SM00363">
    <property type="entry name" value="S4"/>
    <property type="match status" value="1"/>
</dbReference>
<dbReference type="Pfam" id="PF00849">
    <property type="entry name" value="PseudoU_synth_2"/>
    <property type="match status" value="1"/>
</dbReference>
<dbReference type="Gene3D" id="3.30.70.1560">
    <property type="entry name" value="Alpha-L RNA-binding motif"/>
    <property type="match status" value="1"/>
</dbReference>
<dbReference type="InterPro" id="IPR020094">
    <property type="entry name" value="TruA/RsuA/RluB/E/F_N"/>
</dbReference>
<comment type="caution">
    <text evidence="7">The sequence shown here is derived from an EMBL/GenBank/DDBJ whole genome shotgun (WGS) entry which is preliminary data.</text>
</comment>
<dbReference type="CDD" id="cd02553">
    <property type="entry name" value="PseudoU_synth_RsuA"/>
    <property type="match status" value="1"/>
</dbReference>
<evidence type="ECO:0000256" key="1">
    <source>
        <dbReference type="ARBA" id="ARBA00008348"/>
    </source>
</evidence>
<evidence type="ECO:0000256" key="3">
    <source>
        <dbReference type="ARBA" id="ARBA00023235"/>
    </source>
</evidence>
<dbReference type="GO" id="GO:0120159">
    <property type="term" value="F:rRNA pseudouridine synthase activity"/>
    <property type="evidence" value="ECO:0007669"/>
    <property type="project" value="UniProtKB-ARBA"/>
</dbReference>
<evidence type="ECO:0000313" key="8">
    <source>
        <dbReference type="Proteomes" id="UP000754750"/>
    </source>
</evidence>
<proteinExistence type="inferred from homology"/>
<dbReference type="EMBL" id="SVNY01000007">
    <property type="protein sequence ID" value="MBE6834485.1"/>
    <property type="molecule type" value="Genomic_DNA"/>
</dbReference>
<dbReference type="InterPro" id="IPR020103">
    <property type="entry name" value="PsdUridine_synth_cat_dom_sf"/>
</dbReference>
<keyword evidence="3 5" id="KW-0413">Isomerase</keyword>